<comment type="caution">
    <text evidence="6">The sequence shown here is derived from an EMBL/GenBank/DDBJ whole genome shotgun (WGS) entry which is preliminary data.</text>
</comment>
<feature type="domain" description="Alpha-L-rhamnosidase C-terminal" evidence="4">
    <location>
        <begin position="869"/>
        <end position="940"/>
    </location>
</feature>
<dbReference type="PANTHER" id="PTHR34987:SF4">
    <property type="entry name" value="ALPHA-L-RHAMNOSIDASE C-TERMINAL DOMAIN-CONTAINING PROTEIN"/>
    <property type="match status" value="1"/>
</dbReference>
<reference evidence="7" key="2">
    <citation type="submission" date="2020-08" db="EMBL/GenBank/DDBJ databases">
        <title>The Agave Microbiome: Exploring the role of microbial communities in plant adaptations to desert environments.</title>
        <authorList>
            <person name="Partida-Martinez L.P."/>
        </authorList>
    </citation>
    <scope>NUCLEOTIDE SEQUENCE [LARGE SCALE GENOMIC DNA]</scope>
    <source>
        <strain evidence="7">AT2.8</strain>
    </source>
</reference>
<dbReference type="Gene3D" id="2.60.120.260">
    <property type="entry name" value="Galactose-binding domain-like"/>
    <property type="match status" value="3"/>
</dbReference>
<proteinExistence type="predicted"/>
<reference evidence="7" key="1">
    <citation type="submission" date="2020-07" db="EMBL/GenBank/DDBJ databases">
        <authorList>
            <person name="Partida-Martinez L."/>
            <person name="Huntemann M."/>
            <person name="Clum A."/>
            <person name="Wang J."/>
            <person name="Palaniappan K."/>
            <person name="Ritter S."/>
            <person name="Chen I.-M."/>
            <person name="Stamatis D."/>
            <person name="Reddy T."/>
            <person name="O'Malley R."/>
            <person name="Daum C."/>
            <person name="Shapiro N."/>
            <person name="Ivanova N."/>
            <person name="Kyrpides N."/>
            <person name="Woyke T."/>
        </authorList>
    </citation>
    <scope>NUCLEOTIDE SEQUENCE [LARGE SCALE GENOMIC DNA]</scope>
    <source>
        <strain evidence="7">AT2.8</strain>
    </source>
</reference>
<organism evidence="6 7">
    <name type="scientific">Neobacillus niacini</name>
    <dbReference type="NCBI Taxonomy" id="86668"/>
    <lineage>
        <taxon>Bacteria</taxon>
        <taxon>Bacillati</taxon>
        <taxon>Bacillota</taxon>
        <taxon>Bacilli</taxon>
        <taxon>Bacillales</taxon>
        <taxon>Bacillaceae</taxon>
        <taxon>Neobacillus</taxon>
    </lineage>
</organism>
<sequence>MEWKAKWIWDQSGEHPRNQWSCFRRTFTVPSDAENATLSLSADTKYTVYINGELIGSGPVRGWTNEWYFDEYDLSGLKEGENVIAVLVNHYGVGTMHYIEGRGGLIAQIDFYQNNQVIDQILTDESWKTSNHDGFIKESVKMSNCLSWAEIYHAELFDSNWEQLHFDDSSWHNAEIIGAYGMSPWKNLVPRDIPHLTNEPIYPKSVLARKEVKPIPQHFSIDLKPSFFPGQFDNNSGKIIQGYVVTEIQANDDVAGFMTLSFDAHAEAKWEFKLNGVNYKTHNGKYETVNLRKDANLLIVDVGGSFHEPTIHLAFDFPEKVEFKAPFSHNDSRFSVIGPFYTETRLQIGQPVQSSLPPTEEYLQVKSLSSLSELELFRKRIKDIPNNHVCTDNVSLLSILKKEIGTHSLNFQHQNMVAANHSFTNVQPLEQGDTEYLIDFGKEYLGYIEFELEAERGTIFDFFLFESIHQDGRIEHTFSLNNSLRYISRDGRQCYRSYIPRGFRYMLLTIRKLKSPCKIYKIKVDVTTFPTGNVGSFSSSDYQLNQIWEISKHTIRMCTQDTIIDCPAYEQALWTGDSYNISLMNYYAFGNYDLVRRCLRLISRSVYRSPLPESHVPSGWQNVLTAWSILWMMACREYYRYSGDLEFIKEVYPELKLTVQRFQEFMNEDGLVEIYAWNMLDWAPMDTGHKIVTHQNALLVDALRQTAFLASTIGEHKDEANFLTLANSLKQAINEHLWDEEGKVFIDSIHENGEKSKTRSIQTNLIVYLSDCAEGQRRQIIEEYLRKPPKDFVQIKSPFVLFFYYQALMRLGENEMILNNIREIYGFMLENDATTCWEGWELIEGDFSRSHCHAWSAAPTYIFGELFLGVKPLEPGFSKVAISPNLNGLKWMKGSVPIPHGKIDIYCKDLGDYIDLQITLPEEVGAEIITGTNTKVQVNGKYYRSV</sequence>
<dbReference type="SUPFAM" id="SSF49785">
    <property type="entry name" value="Galactose-binding domain-like"/>
    <property type="match status" value="1"/>
</dbReference>
<feature type="domain" description="Alpha-L-rhamnosidase six-hairpin glycosidase" evidence="3">
    <location>
        <begin position="534"/>
        <end position="863"/>
    </location>
</feature>
<dbReference type="InterPro" id="IPR008928">
    <property type="entry name" value="6-hairpin_glycosidase_sf"/>
</dbReference>
<dbReference type="InterPro" id="IPR008902">
    <property type="entry name" value="Rhamnosid_concanavalin"/>
</dbReference>
<evidence type="ECO:0000313" key="6">
    <source>
        <dbReference type="EMBL" id="NYE06447.1"/>
    </source>
</evidence>
<dbReference type="InterPro" id="IPR013737">
    <property type="entry name" value="Bac_rhamnosid_N"/>
</dbReference>
<gene>
    <name evidence="6" type="ORF">F4694_003227</name>
</gene>
<dbReference type="Gene3D" id="1.50.10.10">
    <property type="match status" value="1"/>
</dbReference>
<dbReference type="Gene3D" id="2.60.420.10">
    <property type="entry name" value="Maltose phosphorylase, domain 3"/>
    <property type="match status" value="1"/>
</dbReference>
<dbReference type="PANTHER" id="PTHR34987">
    <property type="entry name" value="C, PUTATIVE (AFU_ORTHOLOGUE AFUA_3G02880)-RELATED"/>
    <property type="match status" value="1"/>
</dbReference>
<dbReference type="InterPro" id="IPR035396">
    <property type="entry name" value="Bac_rhamnosid6H"/>
</dbReference>
<evidence type="ECO:0000259" key="5">
    <source>
        <dbReference type="Pfam" id="PF21557"/>
    </source>
</evidence>
<dbReference type="Pfam" id="PF17390">
    <property type="entry name" value="Bac_rhamnosid_C"/>
    <property type="match status" value="1"/>
</dbReference>
<feature type="domain" description="Bacterial alpha-L-rhamnosidase N-terminal" evidence="2">
    <location>
        <begin position="34"/>
        <end position="177"/>
    </location>
</feature>
<evidence type="ECO:0008006" key="8">
    <source>
        <dbReference type="Google" id="ProtNLM"/>
    </source>
</evidence>
<dbReference type="AlphaFoldDB" id="A0A852TFN6"/>
<protein>
    <recommendedName>
        <fullName evidence="8">Alpha-L-rhamnosidase</fullName>
    </recommendedName>
</protein>
<dbReference type="InterPro" id="IPR048653">
    <property type="entry name" value="RhaB_D2"/>
</dbReference>
<evidence type="ECO:0000313" key="7">
    <source>
        <dbReference type="Proteomes" id="UP000548423"/>
    </source>
</evidence>
<accession>A0A852TFN6</accession>
<evidence type="ECO:0000259" key="4">
    <source>
        <dbReference type="Pfam" id="PF17390"/>
    </source>
</evidence>
<dbReference type="InterPro" id="IPR008979">
    <property type="entry name" value="Galactose-bd-like_sf"/>
</dbReference>
<evidence type="ECO:0000259" key="2">
    <source>
        <dbReference type="Pfam" id="PF08531"/>
    </source>
</evidence>
<dbReference type="InterPro" id="IPR012341">
    <property type="entry name" value="6hp_glycosidase-like_sf"/>
</dbReference>
<dbReference type="EMBL" id="JACCBX010000006">
    <property type="protein sequence ID" value="NYE06447.1"/>
    <property type="molecule type" value="Genomic_DNA"/>
</dbReference>
<dbReference type="GO" id="GO:0005975">
    <property type="term" value="P:carbohydrate metabolic process"/>
    <property type="evidence" value="ECO:0007669"/>
    <property type="project" value="InterPro"/>
</dbReference>
<feature type="domain" description="Alpha-L-rhamnosidase concanavalin-like" evidence="1">
    <location>
        <begin position="432"/>
        <end position="509"/>
    </location>
</feature>
<evidence type="ECO:0000259" key="1">
    <source>
        <dbReference type="Pfam" id="PF05592"/>
    </source>
</evidence>
<dbReference type="Proteomes" id="UP000548423">
    <property type="component" value="Unassembled WGS sequence"/>
</dbReference>
<feature type="domain" description="Alpha-L-rhamnosidase" evidence="5">
    <location>
        <begin position="220"/>
        <end position="386"/>
    </location>
</feature>
<dbReference type="InterPro" id="IPR035398">
    <property type="entry name" value="Bac_rhamnosid_C"/>
</dbReference>
<dbReference type="SUPFAM" id="SSF48208">
    <property type="entry name" value="Six-hairpin glycosidases"/>
    <property type="match status" value="1"/>
</dbReference>
<dbReference type="Pfam" id="PF21557">
    <property type="entry name" value="RhaB_D2"/>
    <property type="match status" value="1"/>
</dbReference>
<dbReference type="Pfam" id="PF05592">
    <property type="entry name" value="Bac_rhamnosid"/>
    <property type="match status" value="1"/>
</dbReference>
<dbReference type="Pfam" id="PF08531">
    <property type="entry name" value="Bac_rhamnosid_N"/>
    <property type="match status" value="1"/>
</dbReference>
<name>A0A852TFN6_9BACI</name>
<dbReference type="Pfam" id="PF17389">
    <property type="entry name" value="Bac_rhamnosid6H"/>
    <property type="match status" value="1"/>
</dbReference>
<evidence type="ECO:0000259" key="3">
    <source>
        <dbReference type="Pfam" id="PF17389"/>
    </source>
</evidence>